<proteinExistence type="predicted"/>
<keyword evidence="2" id="KW-1185">Reference proteome</keyword>
<organism evidence="1 2">
    <name type="scientific">Cichlidogyrus casuarinus</name>
    <dbReference type="NCBI Taxonomy" id="1844966"/>
    <lineage>
        <taxon>Eukaryota</taxon>
        <taxon>Metazoa</taxon>
        <taxon>Spiralia</taxon>
        <taxon>Lophotrochozoa</taxon>
        <taxon>Platyhelminthes</taxon>
        <taxon>Monogenea</taxon>
        <taxon>Monopisthocotylea</taxon>
        <taxon>Dactylogyridea</taxon>
        <taxon>Ancyrocephalidae</taxon>
        <taxon>Cichlidogyrus</taxon>
    </lineage>
</organism>
<name>A0ABD2Q5L8_9PLAT</name>
<reference evidence="1 2" key="1">
    <citation type="submission" date="2024-11" db="EMBL/GenBank/DDBJ databases">
        <title>Adaptive evolution of stress response genes in parasites aligns with host niche diversity.</title>
        <authorList>
            <person name="Hahn C."/>
            <person name="Resl P."/>
        </authorList>
    </citation>
    <scope>NUCLEOTIDE SEQUENCE [LARGE SCALE GENOMIC DNA]</scope>
    <source>
        <strain evidence="1">EGGRZ-B1_66</strain>
        <tissue evidence="1">Body</tissue>
    </source>
</reference>
<sequence>MKIDLCTLYLHPIDAFQHESRVAFKCAARKNLAAADVFVTIAHPTQDSVTETTHKLSSGEQFSRIYELETFDQFKSPNLPSILVASFNH</sequence>
<accession>A0ABD2Q5L8</accession>
<comment type="caution">
    <text evidence="1">The sequence shown here is derived from an EMBL/GenBank/DDBJ whole genome shotgun (WGS) entry which is preliminary data.</text>
</comment>
<dbReference type="Proteomes" id="UP001626550">
    <property type="component" value="Unassembled WGS sequence"/>
</dbReference>
<dbReference type="EMBL" id="JBJKFK010001292">
    <property type="protein sequence ID" value="KAL3313491.1"/>
    <property type="molecule type" value="Genomic_DNA"/>
</dbReference>
<gene>
    <name evidence="1" type="ORF">Ciccas_007909</name>
</gene>
<dbReference type="AlphaFoldDB" id="A0ABD2Q5L8"/>
<evidence type="ECO:0000313" key="1">
    <source>
        <dbReference type="EMBL" id="KAL3313491.1"/>
    </source>
</evidence>
<protein>
    <submittedName>
        <fullName evidence="1">Uncharacterized protein</fullName>
    </submittedName>
</protein>
<evidence type="ECO:0000313" key="2">
    <source>
        <dbReference type="Proteomes" id="UP001626550"/>
    </source>
</evidence>